<organism evidence="1 2">
    <name type="scientific">Lutibacter oricola</name>
    <dbReference type="NCBI Taxonomy" id="762486"/>
    <lineage>
        <taxon>Bacteria</taxon>
        <taxon>Pseudomonadati</taxon>
        <taxon>Bacteroidota</taxon>
        <taxon>Flavobacteriia</taxon>
        <taxon>Flavobacteriales</taxon>
        <taxon>Flavobacteriaceae</taxon>
        <taxon>Lutibacter</taxon>
    </lineage>
</organism>
<proteinExistence type="predicted"/>
<evidence type="ECO:0000313" key="1">
    <source>
        <dbReference type="EMBL" id="SDY12695.1"/>
    </source>
</evidence>
<protein>
    <submittedName>
        <fullName evidence="1">Bacteriophage abortive infection AbiH</fullName>
    </submittedName>
</protein>
<dbReference type="Proteomes" id="UP000199595">
    <property type="component" value="Unassembled WGS sequence"/>
</dbReference>
<gene>
    <name evidence="1" type="ORF">SAMN05444411_1323</name>
</gene>
<reference evidence="1 2" key="1">
    <citation type="submission" date="2016-10" db="EMBL/GenBank/DDBJ databases">
        <authorList>
            <person name="de Groot N.N."/>
        </authorList>
    </citation>
    <scope>NUCLEOTIDE SEQUENCE [LARGE SCALE GENOMIC DNA]</scope>
    <source>
        <strain evidence="1 2">DSM 24956</strain>
    </source>
</reference>
<accession>A0A1H3HBT8</accession>
<sequence length="368" mass="44137">MIRKRKSNNAIIIIGNGFDLAHELKTSYNDFSNYFIENRIIKELQEILTTRNNKHTLFKQEFLNKFVRNQVYRLESYTDFIPYYLLRNEQSKLLEYFKENTDIIRYVISNKFLGKLYANNYLNWFDIENAYFKELIELKNKIADKKSLFEKDSLIELNNDFQLIKNELSDYLKTIKPIENPEIKKFLNNLLSQNQNKKFYIINFNYTNTIEKYLVKFDNSSNLSLNYIHGNLSNDNIIFGYGNDQNSDYQEIKNIEIDEFLKFFKTFEYLKNNNYSEIYQKSIDNFTDYEVYILGHSLGLSDKTLLEEILDTDKCKKIHLYKRTDLKDKKNELEEMFNKLLFAASRVIGNEKDLRKKINNYGNSSFFP</sequence>
<dbReference type="Pfam" id="PF14253">
    <property type="entry name" value="AbiH"/>
    <property type="match status" value="1"/>
</dbReference>
<dbReference type="OrthoDB" id="5903604at2"/>
<evidence type="ECO:0000313" key="2">
    <source>
        <dbReference type="Proteomes" id="UP000199595"/>
    </source>
</evidence>
<dbReference type="RefSeq" id="WP_090126696.1">
    <property type="nucleotide sequence ID" value="NZ_FNNJ01000032.1"/>
</dbReference>
<name>A0A1H3HBT8_9FLAO</name>
<dbReference type="InterPro" id="IPR025935">
    <property type="entry name" value="AbiH"/>
</dbReference>
<dbReference type="EMBL" id="FNNJ01000032">
    <property type="protein sequence ID" value="SDY12695.1"/>
    <property type="molecule type" value="Genomic_DNA"/>
</dbReference>
<dbReference type="AlphaFoldDB" id="A0A1H3HBT8"/>
<dbReference type="STRING" id="762486.SAMN05444411_1323"/>
<keyword evidence="2" id="KW-1185">Reference proteome</keyword>